<dbReference type="OrthoDB" id="9894599at2"/>
<dbReference type="AlphaFoldDB" id="A0A5B2U8H7"/>
<comment type="caution">
    <text evidence="1">The sequence shown here is derived from an EMBL/GenBank/DDBJ whole genome shotgun (WGS) entry which is preliminary data.</text>
</comment>
<accession>A0A5B2U8H7</accession>
<evidence type="ECO:0000313" key="1">
    <source>
        <dbReference type="EMBL" id="KAA2222829.1"/>
    </source>
</evidence>
<organism evidence="1 2">
    <name type="scientific">Chryseobacterium sediminis</name>
    <dbReference type="NCBI Taxonomy" id="1679494"/>
    <lineage>
        <taxon>Bacteria</taxon>
        <taxon>Pseudomonadati</taxon>
        <taxon>Bacteroidota</taxon>
        <taxon>Flavobacteriia</taxon>
        <taxon>Flavobacteriales</taxon>
        <taxon>Weeksellaceae</taxon>
        <taxon>Chryseobacterium group</taxon>
        <taxon>Chryseobacterium</taxon>
    </lineage>
</organism>
<proteinExistence type="predicted"/>
<gene>
    <name evidence="1" type="ORF">FW780_01110</name>
</gene>
<sequence>MDRIFIVMGESVDNRFNIEELMEYLKSIDNGGFKKLTLTYIPGLMQFMFEPEFDTNDYSASYSRFVDELLKSKFSEFFNY</sequence>
<protein>
    <submittedName>
        <fullName evidence="1">Uncharacterized protein</fullName>
    </submittedName>
</protein>
<dbReference type="RefSeq" id="WP_149831819.1">
    <property type="nucleotide sequence ID" value="NZ_VUNZ01000001.1"/>
</dbReference>
<dbReference type="EMBL" id="VUNZ01000001">
    <property type="protein sequence ID" value="KAA2222829.1"/>
    <property type="molecule type" value="Genomic_DNA"/>
</dbReference>
<evidence type="ECO:0000313" key="2">
    <source>
        <dbReference type="Proteomes" id="UP000323082"/>
    </source>
</evidence>
<reference evidence="1 2" key="1">
    <citation type="journal article" date="2015" name="Int. J. Syst. Evol. Microbiol.">
        <title>Chryseobacterium sediminis sp. nov., isolated from a river sediment.</title>
        <authorList>
            <person name="Kampfer P."/>
            <person name="Busse H.J."/>
            <person name="McInroy J.A."/>
            <person name="Glaeser S.P."/>
        </authorList>
    </citation>
    <scope>NUCLEOTIDE SEQUENCE [LARGE SCALE GENOMIC DNA]</scope>
    <source>
        <strain evidence="1 2">IMT-174</strain>
    </source>
</reference>
<name>A0A5B2U8H7_9FLAO</name>
<dbReference type="Proteomes" id="UP000323082">
    <property type="component" value="Unassembled WGS sequence"/>
</dbReference>